<dbReference type="AlphaFoldDB" id="A0A0F8ZDD9"/>
<name>A0A0F8ZDD9_9ZZZZ</name>
<evidence type="ECO:0000313" key="1">
    <source>
        <dbReference type="EMBL" id="KKK91783.1"/>
    </source>
</evidence>
<dbReference type="EMBL" id="LAZR01048499">
    <property type="protein sequence ID" value="KKK91783.1"/>
    <property type="molecule type" value="Genomic_DNA"/>
</dbReference>
<proteinExistence type="predicted"/>
<gene>
    <name evidence="1" type="ORF">LCGC14_2709470</name>
</gene>
<accession>A0A0F8ZDD9</accession>
<protein>
    <submittedName>
        <fullName evidence="1">Uncharacterized protein</fullName>
    </submittedName>
</protein>
<organism evidence="1">
    <name type="scientific">marine sediment metagenome</name>
    <dbReference type="NCBI Taxonomy" id="412755"/>
    <lineage>
        <taxon>unclassified sequences</taxon>
        <taxon>metagenomes</taxon>
        <taxon>ecological metagenomes</taxon>
    </lineage>
</organism>
<comment type="caution">
    <text evidence="1">The sequence shown here is derived from an EMBL/GenBank/DDBJ whole genome shotgun (WGS) entry which is preliminary data.</text>
</comment>
<reference evidence="1" key="1">
    <citation type="journal article" date="2015" name="Nature">
        <title>Complex archaea that bridge the gap between prokaryotes and eukaryotes.</title>
        <authorList>
            <person name="Spang A."/>
            <person name="Saw J.H."/>
            <person name="Jorgensen S.L."/>
            <person name="Zaremba-Niedzwiedzka K."/>
            <person name="Martijn J."/>
            <person name="Lind A.E."/>
            <person name="van Eijk R."/>
            <person name="Schleper C."/>
            <person name="Guy L."/>
            <person name="Ettema T.J."/>
        </authorList>
    </citation>
    <scope>NUCLEOTIDE SEQUENCE</scope>
</reference>
<sequence length="123" mass="14634">MSRMDMLLLAKWTISKIDILYTYKWLSILKMNPNEIISYVQSITPTQLFSAYSLTWDEADETDEIKSFQKGFLQSLNRTELQRAWIGYQQNGEMFPLNLLRNFFFTNYLPVKSTETSPQDRER</sequence>